<dbReference type="GO" id="GO:0006434">
    <property type="term" value="P:seryl-tRNA aminoacylation"/>
    <property type="evidence" value="ECO:0007669"/>
    <property type="project" value="InterPro"/>
</dbReference>
<dbReference type="PROSITE" id="PS50862">
    <property type="entry name" value="AA_TRNA_LIGASE_II"/>
    <property type="match status" value="1"/>
</dbReference>
<accession>A0A2P2HZD6</accession>
<evidence type="ECO:0000256" key="6">
    <source>
        <dbReference type="ARBA" id="ARBA00023146"/>
    </source>
</evidence>
<feature type="compositionally biased region" description="Basic and acidic residues" evidence="8">
    <location>
        <begin position="453"/>
        <end position="463"/>
    </location>
</feature>
<evidence type="ECO:0000256" key="5">
    <source>
        <dbReference type="ARBA" id="ARBA00022840"/>
    </source>
</evidence>
<name>A0A2P2HZD6_9CRUS</name>
<evidence type="ECO:0000259" key="9">
    <source>
        <dbReference type="PROSITE" id="PS50862"/>
    </source>
</evidence>
<dbReference type="GO" id="GO:0004828">
    <property type="term" value="F:serine-tRNA ligase activity"/>
    <property type="evidence" value="ECO:0007669"/>
    <property type="project" value="UniProtKB-EC"/>
</dbReference>
<dbReference type="SUPFAM" id="SSF55681">
    <property type="entry name" value="Class II aaRS and biotin synthetases"/>
    <property type="match status" value="1"/>
</dbReference>
<evidence type="ECO:0000256" key="7">
    <source>
        <dbReference type="ARBA" id="ARBA00031113"/>
    </source>
</evidence>
<dbReference type="PRINTS" id="PR00981">
    <property type="entry name" value="TRNASYNTHSER"/>
</dbReference>
<dbReference type="Gene3D" id="3.30.930.10">
    <property type="entry name" value="Bira Bifunctional Protein, Domain 2"/>
    <property type="match status" value="1"/>
</dbReference>
<evidence type="ECO:0000313" key="10">
    <source>
        <dbReference type="EMBL" id="LAB67142.1"/>
    </source>
</evidence>
<organism evidence="10">
    <name type="scientific">Hirondellea gigas</name>
    <dbReference type="NCBI Taxonomy" id="1518452"/>
    <lineage>
        <taxon>Eukaryota</taxon>
        <taxon>Metazoa</taxon>
        <taxon>Ecdysozoa</taxon>
        <taxon>Arthropoda</taxon>
        <taxon>Crustacea</taxon>
        <taxon>Multicrustacea</taxon>
        <taxon>Malacostraca</taxon>
        <taxon>Eumalacostraca</taxon>
        <taxon>Peracarida</taxon>
        <taxon>Amphipoda</taxon>
        <taxon>Amphilochidea</taxon>
        <taxon>Lysianassida</taxon>
        <taxon>Lysianassidira</taxon>
        <taxon>Lysianassoidea</taxon>
        <taxon>Lysianassidae</taxon>
        <taxon>Hirondellea</taxon>
    </lineage>
</organism>
<dbReference type="InterPro" id="IPR006195">
    <property type="entry name" value="aa-tRNA-synth_II"/>
</dbReference>
<dbReference type="EMBL" id="IACT01001589">
    <property type="protein sequence ID" value="LAC20932.1"/>
    <property type="molecule type" value="mRNA"/>
</dbReference>
<reference evidence="11" key="1">
    <citation type="submission" date="2017-11" db="EMBL/GenBank/DDBJ databases">
        <title>The sensing device of the deep-sea amphipod.</title>
        <authorList>
            <person name="Kobayashi H."/>
            <person name="Nagahama T."/>
            <person name="Arai W."/>
            <person name="Sasagawa Y."/>
            <person name="Umeda M."/>
            <person name="Hayashi T."/>
            <person name="Nikaido I."/>
            <person name="Watanabe H."/>
            <person name="Oguri K."/>
            <person name="Kitazato H."/>
            <person name="Fujioka K."/>
            <person name="Kido Y."/>
            <person name="Takami H."/>
        </authorList>
    </citation>
    <scope>NUCLEOTIDE SEQUENCE</scope>
    <source>
        <tissue evidence="11">Whole body</tissue>
    </source>
</reference>
<dbReference type="EMBL" id="IACF01001442">
    <property type="protein sequence ID" value="LAB67142.1"/>
    <property type="molecule type" value="mRNA"/>
</dbReference>
<reference evidence="10" key="2">
    <citation type="journal article" date="2018" name="Biosci. Biotechnol. Biochem.">
        <title>Polysaccharide hydrolase of the hadal zone amphipods Hirondellea gigas.</title>
        <authorList>
            <person name="Kobayashi H."/>
            <person name="Nagahama T."/>
            <person name="Arai W."/>
            <person name="Sasagawa Y."/>
            <person name="Umeda M."/>
            <person name="Hayashi T."/>
            <person name="Nikaido I."/>
            <person name="Watanabe H."/>
            <person name="Oguri K."/>
            <person name="Kitazato H."/>
            <person name="Fujioka K."/>
            <person name="Kido Y."/>
            <person name="Takami H."/>
        </authorList>
    </citation>
    <scope>NUCLEOTIDE SEQUENCE</scope>
    <source>
        <tissue evidence="10">Whole body</tissue>
    </source>
</reference>
<evidence type="ECO:0000256" key="2">
    <source>
        <dbReference type="ARBA" id="ARBA00012840"/>
    </source>
</evidence>
<evidence type="ECO:0000256" key="8">
    <source>
        <dbReference type="SAM" id="MobiDB-lite"/>
    </source>
</evidence>
<evidence type="ECO:0000313" key="11">
    <source>
        <dbReference type="EMBL" id="LAC20932.1"/>
    </source>
</evidence>
<keyword evidence="4" id="KW-0547">Nucleotide-binding</keyword>
<dbReference type="InterPro" id="IPR045864">
    <property type="entry name" value="aa-tRNA-synth_II/BPL/LPL"/>
</dbReference>
<protein>
    <recommendedName>
        <fullName evidence="2">serine--tRNA ligase</fullName>
        <ecNumber evidence="2">6.1.1.11</ecNumber>
    </recommendedName>
    <alternativeName>
        <fullName evidence="7">Seryl-tRNA synthetase</fullName>
    </alternativeName>
</protein>
<evidence type="ECO:0000256" key="3">
    <source>
        <dbReference type="ARBA" id="ARBA00022598"/>
    </source>
</evidence>
<keyword evidence="5" id="KW-0067">ATP-binding</keyword>
<sequence>MLHYQFKSGMLLHKYFNMCISIKMPCQRYFLFMKNTKNIRMINTSCFNNSSKDASSSANFSKNYLYELPQYAPLLNNSIDSLNYLDTIAEHLKRRKSKTELSNIRKFWTQLSSCHETEKESVRAALLQELLRLPNTSCPHAQQLSEPKVMREFGEKRVIANPLVLEQLSHHGVDMKDTGNFTGMRSYYLRGSMARLEHKLIRYAVKELLKSGFRLMSVPDLVTEDILLSCGVPIEGERTMVYTLDNASTGGGDEKVCLSGTAEIAIGGWLRGRHFSLDQLPLKLCAVSRCYRAEADANKHEHGIYRVHNFTKVEMFGVTAAETGQESNELYEELVSVQERLLQGLGLHGKVILMPPEELGNPAYSKTDVEVWLPGRGHYAELTSASNCTNYQSARLGITYTDRAGRKKLVHTVNGTAVAVPRCIIALCETHQEEGGRRALQLPKILGISSLKPDLKHSGHQHDSQANNQYTDGQQSLHASETGPEQPQHHPSLDKVMVYKEQCIRKSIRDRAYLCHIDD</sequence>
<feature type="compositionally biased region" description="Polar residues" evidence="8">
    <location>
        <begin position="464"/>
        <end position="485"/>
    </location>
</feature>
<keyword evidence="3 10" id="KW-0436">Ligase</keyword>
<evidence type="ECO:0000256" key="1">
    <source>
        <dbReference type="ARBA" id="ARBA00010728"/>
    </source>
</evidence>
<dbReference type="PANTHER" id="PTHR11778">
    <property type="entry name" value="SERYL-TRNA SYNTHETASE"/>
    <property type="match status" value="1"/>
</dbReference>
<proteinExistence type="evidence at transcript level"/>
<comment type="similarity">
    <text evidence="1">Belongs to the class-II aminoacyl-tRNA synthetase family. Type-1 seryl-tRNA synthetase subfamily.</text>
</comment>
<evidence type="ECO:0000256" key="4">
    <source>
        <dbReference type="ARBA" id="ARBA00022741"/>
    </source>
</evidence>
<keyword evidence="6" id="KW-0030">Aminoacyl-tRNA synthetase</keyword>
<dbReference type="EC" id="6.1.1.11" evidence="2"/>
<dbReference type="InterPro" id="IPR002317">
    <property type="entry name" value="Ser-tRNA-ligase_type_1"/>
</dbReference>
<feature type="region of interest" description="Disordered" evidence="8">
    <location>
        <begin position="452"/>
        <end position="494"/>
    </location>
</feature>
<feature type="domain" description="Aminoacyl-transfer RNA synthetases class-II family profile" evidence="9">
    <location>
        <begin position="195"/>
        <end position="443"/>
    </location>
</feature>
<dbReference type="Pfam" id="PF00587">
    <property type="entry name" value="tRNA-synt_2b"/>
    <property type="match status" value="1"/>
</dbReference>
<dbReference type="InterPro" id="IPR002314">
    <property type="entry name" value="aa-tRNA-synt_IIb"/>
</dbReference>
<dbReference type="GO" id="GO:0005524">
    <property type="term" value="F:ATP binding"/>
    <property type="evidence" value="ECO:0007669"/>
    <property type="project" value="UniProtKB-KW"/>
</dbReference>
<dbReference type="AlphaFoldDB" id="A0A2P2HZD6"/>